<evidence type="ECO:0000256" key="4">
    <source>
        <dbReference type="ARBA" id="ARBA00022690"/>
    </source>
</evidence>
<dbReference type="GO" id="GO:0031012">
    <property type="term" value="C:extracellular matrix"/>
    <property type="evidence" value="ECO:0007669"/>
    <property type="project" value="TreeGrafter"/>
</dbReference>
<dbReference type="CDD" id="cd00057">
    <property type="entry name" value="FA58C"/>
    <property type="match status" value="2"/>
</dbReference>
<dbReference type="SUPFAM" id="SSF57603">
    <property type="entry name" value="FnI-like domain"/>
    <property type="match status" value="1"/>
</dbReference>
<feature type="chain" id="PRO_5008404284" description="Hemocytin" evidence="11">
    <location>
        <begin position="17"/>
        <end position="3809"/>
    </location>
</feature>
<keyword evidence="5" id="KW-0677">Repeat</keyword>
<keyword evidence="10" id="KW-0245">EGF-like domain</keyword>
<dbReference type="SMART" id="SM00216">
    <property type="entry name" value="VWD"/>
    <property type="match status" value="5"/>
</dbReference>
<comment type="subcellular location">
    <subcellularLocation>
        <location evidence="1">Secreted</location>
        <location evidence="1">Extracellular space</location>
    </subcellularLocation>
</comment>
<dbReference type="InterPro" id="IPR000742">
    <property type="entry name" value="EGF"/>
</dbReference>
<evidence type="ECO:0000259" key="13">
    <source>
        <dbReference type="PROSITE" id="PS50022"/>
    </source>
</evidence>
<proteinExistence type="inferred from homology"/>
<dbReference type="InterPro" id="IPR001846">
    <property type="entry name" value="VWF_type-D"/>
</dbReference>
<dbReference type="InterPro" id="IPR014853">
    <property type="entry name" value="VWF/SSPO/ZAN-like_Cys-rich_dom"/>
</dbReference>
<feature type="domain" description="Chitin-binding type-2" evidence="16">
    <location>
        <begin position="1813"/>
        <end position="1879"/>
    </location>
</feature>
<dbReference type="Pfam" id="PF23244">
    <property type="entry name" value="VWF"/>
    <property type="match status" value="1"/>
</dbReference>
<evidence type="ECO:0000256" key="8">
    <source>
        <dbReference type="ARBA" id="ARBA00023180"/>
    </source>
</evidence>
<dbReference type="PROSITE" id="PS01208">
    <property type="entry name" value="VWFC_1"/>
    <property type="match status" value="1"/>
</dbReference>
<feature type="disulfide bond" evidence="9">
    <location>
        <begin position="3726"/>
        <end position="3778"/>
    </location>
</feature>
<feature type="domain" description="F5/8 type C" evidence="13">
    <location>
        <begin position="2213"/>
        <end position="2362"/>
    </location>
</feature>
<feature type="signal peptide" evidence="11">
    <location>
        <begin position="1"/>
        <end position="16"/>
    </location>
</feature>
<dbReference type="PROSITE" id="PS50068">
    <property type="entry name" value="LDLRA_2"/>
    <property type="match status" value="1"/>
</dbReference>
<dbReference type="SUPFAM" id="SSF57625">
    <property type="entry name" value="Invertebrate chitin-binding proteins"/>
    <property type="match status" value="1"/>
</dbReference>
<evidence type="ECO:0000259" key="14">
    <source>
        <dbReference type="PROSITE" id="PS50026"/>
    </source>
</evidence>
<dbReference type="Gene3D" id="2.10.25.10">
    <property type="entry name" value="Laminin"/>
    <property type="match status" value="6"/>
</dbReference>
<feature type="domain" description="VWFD" evidence="17">
    <location>
        <begin position="806"/>
        <end position="993"/>
    </location>
</feature>
<dbReference type="PROSITE" id="PS50940">
    <property type="entry name" value="CHIT_BIND_II"/>
    <property type="match status" value="1"/>
</dbReference>
<dbReference type="CDD" id="cd19941">
    <property type="entry name" value="TIL"/>
    <property type="match status" value="6"/>
</dbReference>
<evidence type="ECO:0008006" key="20">
    <source>
        <dbReference type="Google" id="ProtNLM"/>
    </source>
</evidence>
<dbReference type="GO" id="GO:0007399">
    <property type="term" value="P:nervous system development"/>
    <property type="evidence" value="ECO:0007669"/>
    <property type="project" value="UniProtKB-ARBA"/>
</dbReference>
<dbReference type="PROSITE" id="PS01225">
    <property type="entry name" value="CTCK_2"/>
    <property type="match status" value="1"/>
</dbReference>
<dbReference type="GO" id="GO:0005615">
    <property type="term" value="C:extracellular space"/>
    <property type="evidence" value="ECO:0007669"/>
    <property type="project" value="TreeGrafter"/>
</dbReference>
<evidence type="ECO:0000256" key="6">
    <source>
        <dbReference type="ARBA" id="ARBA00022900"/>
    </source>
</evidence>
<dbReference type="InterPro" id="IPR006207">
    <property type="entry name" value="Cys_knot_C"/>
</dbReference>
<dbReference type="PROSITE" id="PS01185">
    <property type="entry name" value="CTCK_1"/>
    <property type="match status" value="1"/>
</dbReference>
<sequence>MCKLLLLAVITALVAAAKPEINDLFISEEINPIKDANENDEYKREERGSFGGYFGQSQPTASKVSTNARSSFGFHSPFGYGRGGINMGGYGSFKSPKIGRPRPPDLQAMLNRGEREQQQTLNFLKSMGPKQLPPYGSCSSYILPVNVMYNCRNEQCQVSCPHMHSFPDGTNVLKLVCIGGSWIIRNSEFMSVPPCQASCNPACQNNGICVEAGYCKCPDNFSGPLCQYKKSICASKPPIPKNSKVTCANNVCNAECMRGFRYPDGSNITNIECQDGQWVHTKSGLAKPPDCAPTCAPACANEGQCISFNVCQCSKMYRGDHCQYNIDACNITKTDFNGNYKCSYDHELTKCSLTCPDVQGLIVHGNLEEEYKCKYSEVVSGGGIYEHLTEREKMIAVIAKYKDLEQKSEWWSSEETVVSPISYALYTTADVNVTLDYSPQPAICATWGGNNVKTFDGFIYKASLSSCPHTLIIDQLDGTFDVTLKACPRGSEYGCSHSLSLYWDSILFTFENQNGTINMYTPTKKFPIPAQVMGMKVMPVAQHLVIDLVRVGLQIDWDHYQYVGVRASPVLWGRVGGLCGSLDGDYRNDLITKAGAVVETVNSFTDSWRVEDPSSTCIMENQVELEYDPKSCDTGKRKQAVSVCERLLANEKLEECMKLFNFEALLRSCIDDYCNCDNREHPESCNCNTLSTLAKECTFKGVKLEHGWRNLEICPISCNFGRVYLPCGPDVEASCESAAVPTTGKCNEGCFCPAGTVQYKEACITPELCPCKMRGKEFKPEATVKKNCNTWCVSIRERIYFFSCGARCGAIGDPHYQTFDGKRYDFMGKCTYYMLKTSNISVETENVACSGAISENLNLSPSSENPSCTKSVTLRFIQNSGIPTAVKLDQGSFVTVNNKQIMKLPKILGNNEVLIRHVSSTFMTVEFNNGLRVWWDGISRVYIDAPPNYRDQTAGLCGTFNSNTQDDFLTPEGDIETSAGPFADKWRVKDTCDFSAQPSIVPHPCTAHPEKKSSAEKYCAWVTEDIFQDCHWTVEPEQYYEDCLYDVCACKEEPEQCYCPILSAYGAECMRQGIKTGWRLAVKECAIKCPNGQVYDECGDSCSHTCEDLATKNTCQRECVEGCRCPHGEYLNENNECVPQSKCHCSFDGMTFKAGYKEVRPGRKFLDLCTCRNGLWECEDAEPGDDKQYPPSSELKAECAMRPYAEFTKCVPKEPKTCKNMHLYVEDLDDCLPGCSCMIGYVYDTSRKMCVLPENCSCHHGGKSFSDGEKIQEDCNTCECQAGYWKCSDNGCESTCSVWGDSHFTTFDNHEFDFQGACDYVLSKGIGPNGDGFTIVIQNVLCGTMGVTCSKSVEISLTGNIQDTLTLTSDSSYLADPSKSLMKKLRDTVNAKAHGAFHIYKAGVFIVIEVVPLHLQVKWDEGTRVYVRLGNEWKNKVNGLCGNYNDNAIDDMQTPSQSPETSPLIFGHSWKVQKYCAMPTQPIDACKEHPERETWAQLKCGILKSPMFKDCHAEVPFERYLKRCIFDTCACDQGGDCECLCTAIAAYAHACSQKGINIRWRKPHFCPMQCDPQCSEYKACTPACAVETCDNFLDQSAAEHMCKNENCVEGCLIKPCEEGLIYSNDTYKDCVPKSECKPVCMVKDEKTYYEGDILYQDACSTCRCSKRKEVCSGVRCTEDIITDKPSKIIEGITLKPISDGMQSKCIKGWTRWFDNDNDSSGKLVRLNDEEKLPRYNRGETIYGTCQTKYMKDIECRVINSHEPSDFMDENVDCNLQNGLTCVGQCHDYEIRVFCQCEEKEISVFPHTEKPEIGQKCDLLMAEYKEHPEDCHRFLHCTPKSTGEWTYVEKTCGDSMMFNPVMNTCDHIRVVQELKPMCNINDTDVDVCPEGQVISDCANQCEHTCHFYGMILKKRGLCKEGEHCRPGCVPKERADCQDGGKFWRDENTCVEADECPCMDQSEKYVQPHMPFVGELEVCQCIDNAYTCVPNKVVVVTLAPVTNATPITDTTPFEEVFPATIATLKHCDTELLRPVIQGPEPLPDSVLSASSSLGPKYSPQNGRLLPSSKKQTDAWAPMINDQMQYLQVTLPEREPLFGIVMAGHPDFDNYVTLFKILYSQDGVAYHYLVDDTEMPQLFNGPLDSRIPVKALFKIPIEAKSVRIYALKWHGSIAMRVELLGCDAIDSTMIEEYVTEPSVRMPTEEYFREWEEDEKCIDEMGVDNGQMSPNQIKVSSIWRISKPAQKPRLIDSLKLSSNDGWKPMINTPNEYIEFDFLEPRNISGFITKGGPEGWVTGFKVLFSKNKLIWNTALTPEGQPKIFRANQDSDTQQISKFKTPILTQYIKIVPARWENNINMRVEPLGCFIEYPVTRDSLVEIEQPKHPKCLNCEGVVDPNSKEGDCKCQDGLYWDGSSCVQSNLCPCVENYITYPIGSKYENKDCEECVCVLGGHSNCKPKKCPPCTDNLRPVVGSGCYCKCEPCPKEQKLCPSSGDCIPEVVWCNGVQDCADDEDATCRDKYDVIPEKLVLNDTEIITCPVPECPPQMKLKLTEKKLRKMSQMFSSTFTEKYTVTREGNKVTKTKIITSSEEILPSTKQEIDFNREQACDEFICVPIPVKIIKRNETTSCPEPKCPNNYDVEVDRSTSKPGDCPRYSCILKPTKDDVCEISGKSFTTFDGIEFKYDTCSHILARDLINSSWIITVHLQCTDELRKICRKMITIKDMEKQSILTIMPNMRVNFNGFEYTVQQLINSPTCKASFVISQPGNTVLVVSPKRGFWVLYDDIGYIKIGISSKYIKTVDGLCGFYNGVASDDKRTPNGTIVANTVKFGDSWFDKRIPKEECYPQTCPLDLQKKALALCNTIKHPTFLKCGKSVNYKQFVSKCMETTCECLKASNGDAKSCKCNLLQDFVKKCLTVNPNIQLDTWRAVHMCEITCPAPLVHSDCYKRRCELSCDTLNSDDCPVISDACFSGCYCPEGTVRKGETCVTLADCKDCVCNTIGSSKYFTYDRNSFTFNGNCTYLLSRDIVLPGVHTFQVYVTMDDCHKLGRTTAPEFSSCAKSLHILNGDHVIHIQRSSDNPKTLKVFVDGFEVKKLPYKDTWINLREVVGKELILTLHESHVELKAAFDDLIFSIGVSSVKYGSKMEGLCGDCDGNPNNDFQENPAKKKKRKPSQDFVDIMNSWRADEPKLGLDASECLSEEVVKEDCLPLPPEKDPCLWFFEEAIFGKCNMIVDPVIYVSACQQDICKVGNDQKGACESLSAYANECAKHGICLNWRRPDLCPYDCPSDMTYDACGCSKTCETMKLLTEFQAVNMKTSAVVNTVSSDDICPIEERFEGCFCPPGKVMENGKCIREEMCVKCEDSDHILGDRWQKDKCTECLCDKNGKTQCVEHKCSVEENICAEGYKPQKIVNEDQCCPRYACVPEPKLPPPDVCLEPIMPVCGPGQFRKQKTGPDGCPQYICECKPKEDCDPLEPVGYLKYGQTVVKEEIGCCPTQKVICDKTICHPKPSKCGMEFYEVYTKQEPDDCCPSYECGPPKDLCIVDYGPGKKFTKKIAEKWIDPRDPCKHEMCAYGPNDSTQVITTTDICEKKCLKGFKYVNADPIKCCGECIQTACLHHDILYEPEDIWKSEDNCTTYKCTKVGTSLIVNSAQETCPDVSQCFGELLEDEGGCCKICKETPKSEYLKNCLPLSLADTETVNLIKVFKPGHGHCKNNQPILGFTECMGTCNSGSKYNELTYAHDKVCHCCNIKSYKKIAVPLTCADGVQFIKELDIPAACGCQPCSDSVEYHTDNFLDVRLQPLPLAQLIERH</sequence>
<feature type="disulfide bond" evidence="10">
    <location>
        <begin position="199"/>
        <end position="209"/>
    </location>
</feature>
<dbReference type="PROSITE" id="PS50026">
    <property type="entry name" value="EGF_3"/>
    <property type="match status" value="1"/>
</dbReference>
<dbReference type="SUPFAM" id="SSF49785">
    <property type="entry name" value="Galactose-binding domain-like"/>
    <property type="match status" value="2"/>
</dbReference>
<dbReference type="Pfam" id="PF00094">
    <property type="entry name" value="VWD"/>
    <property type="match status" value="5"/>
</dbReference>
<dbReference type="SMART" id="SM00832">
    <property type="entry name" value="C8"/>
    <property type="match status" value="5"/>
</dbReference>
<dbReference type="GO" id="GO:0008061">
    <property type="term" value="F:chitin binding"/>
    <property type="evidence" value="ECO:0007669"/>
    <property type="project" value="InterPro"/>
</dbReference>
<dbReference type="VEuPathDB" id="VectorBase:GPPI010704"/>
<dbReference type="SMART" id="SM00231">
    <property type="entry name" value="FA58C"/>
    <property type="match status" value="2"/>
</dbReference>
<organism evidence="18 19">
    <name type="scientific">Glossina palpalis gambiensis</name>
    <dbReference type="NCBI Taxonomy" id="67801"/>
    <lineage>
        <taxon>Eukaryota</taxon>
        <taxon>Metazoa</taxon>
        <taxon>Ecdysozoa</taxon>
        <taxon>Arthropoda</taxon>
        <taxon>Hexapoda</taxon>
        <taxon>Insecta</taxon>
        <taxon>Pterygota</taxon>
        <taxon>Neoptera</taxon>
        <taxon>Endopterygota</taxon>
        <taxon>Diptera</taxon>
        <taxon>Brachycera</taxon>
        <taxon>Muscomorpha</taxon>
        <taxon>Hippoboscoidea</taxon>
        <taxon>Glossinidae</taxon>
        <taxon>Glossina</taxon>
    </lineage>
</organism>
<feature type="disulfide bond" evidence="9">
    <location>
        <begin position="3722"/>
        <end position="3776"/>
    </location>
</feature>
<feature type="disulfide bond" evidence="10">
    <location>
        <begin position="217"/>
        <end position="226"/>
    </location>
</feature>
<dbReference type="SMART" id="SM00181">
    <property type="entry name" value="EGF"/>
    <property type="match status" value="2"/>
</dbReference>
<keyword evidence="7 10" id="KW-1015">Disulfide bond</keyword>
<dbReference type="InterPro" id="IPR001007">
    <property type="entry name" value="VWF_dom"/>
</dbReference>
<dbReference type="PANTHER" id="PTHR11339">
    <property type="entry name" value="EXTRACELLULAR MATRIX GLYCOPROTEIN RELATED"/>
    <property type="match status" value="1"/>
</dbReference>
<keyword evidence="19" id="KW-1185">Reference proteome</keyword>
<feature type="domain" description="EGF-like" evidence="14">
    <location>
        <begin position="196"/>
        <end position="227"/>
    </location>
</feature>
<dbReference type="EMBL" id="JXJN01004502">
    <property type="status" value="NOT_ANNOTATED_CDS"/>
    <property type="molecule type" value="Genomic_DNA"/>
</dbReference>
<dbReference type="PROSITE" id="PS50184">
    <property type="entry name" value="VWFC_2"/>
    <property type="match status" value="1"/>
</dbReference>
<dbReference type="PROSITE" id="PS50022">
    <property type="entry name" value="FA58C_3"/>
    <property type="match status" value="2"/>
</dbReference>
<evidence type="ECO:0000256" key="9">
    <source>
        <dbReference type="PROSITE-ProRule" id="PRU00039"/>
    </source>
</evidence>
<dbReference type="Pfam" id="PF00754">
    <property type="entry name" value="F5_F8_type_C"/>
    <property type="match status" value="2"/>
</dbReference>
<evidence type="ECO:0000313" key="18">
    <source>
        <dbReference type="EnsemblMetazoa" id="GPPI010704-PA"/>
    </source>
</evidence>
<dbReference type="STRING" id="67801.A0A1B0AW58"/>
<evidence type="ECO:0000259" key="15">
    <source>
        <dbReference type="PROSITE" id="PS50184"/>
    </source>
</evidence>
<evidence type="ECO:0000259" key="17">
    <source>
        <dbReference type="PROSITE" id="PS51233"/>
    </source>
</evidence>
<dbReference type="Pfam" id="PF01826">
    <property type="entry name" value="TIL"/>
    <property type="match status" value="2"/>
</dbReference>
<feature type="domain" description="F5/8 type C" evidence="13">
    <location>
        <begin position="2025"/>
        <end position="2179"/>
    </location>
</feature>
<comment type="similarity">
    <text evidence="3">Belongs to the thrombospondin family.</text>
</comment>
<dbReference type="SUPFAM" id="SSF57196">
    <property type="entry name" value="EGF/Laminin"/>
    <property type="match status" value="1"/>
</dbReference>
<dbReference type="EnsemblMetazoa" id="GPPI010704-RA">
    <property type="protein sequence ID" value="GPPI010704-PA"/>
    <property type="gene ID" value="GPPI010704"/>
</dbReference>
<dbReference type="SMART" id="SM00494">
    <property type="entry name" value="ChtBD2"/>
    <property type="match status" value="1"/>
</dbReference>
<keyword evidence="6" id="KW-0722">Serine protease inhibitor</keyword>
<dbReference type="InterPro" id="IPR036084">
    <property type="entry name" value="Ser_inhib-like_sf"/>
</dbReference>
<evidence type="ECO:0000256" key="3">
    <source>
        <dbReference type="ARBA" id="ARBA00009456"/>
    </source>
</evidence>
<dbReference type="SMART" id="SM00214">
    <property type="entry name" value="VWC"/>
    <property type="match status" value="3"/>
</dbReference>
<feature type="domain" description="VWFD" evidence="17">
    <location>
        <begin position="442"/>
        <end position="618"/>
    </location>
</feature>
<protein>
    <recommendedName>
        <fullName evidence="20">Hemocytin</fullName>
    </recommendedName>
</protein>
<dbReference type="Gene3D" id="2.60.120.260">
    <property type="entry name" value="Galactose-binding domain-like"/>
    <property type="match status" value="2"/>
</dbReference>
<dbReference type="SUPFAM" id="SSF57567">
    <property type="entry name" value="Serine protease inhibitors"/>
    <property type="match status" value="4"/>
</dbReference>
<dbReference type="InterPro" id="IPR008979">
    <property type="entry name" value="Galactose-bd-like_sf"/>
</dbReference>
<dbReference type="PROSITE" id="PS01286">
    <property type="entry name" value="FA58C_2"/>
    <property type="match status" value="1"/>
</dbReference>
<evidence type="ECO:0000259" key="12">
    <source>
        <dbReference type="PROSITE" id="PS01225"/>
    </source>
</evidence>
<dbReference type="PANTHER" id="PTHR11339:SF386">
    <property type="entry name" value="HEMOLECTIN, ISOFORM A"/>
    <property type="match status" value="1"/>
</dbReference>
<keyword evidence="4" id="KW-0646">Protease inhibitor</keyword>
<evidence type="ECO:0000256" key="1">
    <source>
        <dbReference type="ARBA" id="ARBA00004239"/>
    </source>
</evidence>
<reference evidence="18" key="2">
    <citation type="submission" date="2020-05" db="UniProtKB">
        <authorList>
            <consortium name="EnsemblMetazoa"/>
        </authorList>
    </citation>
    <scope>IDENTIFICATION</scope>
    <source>
        <strain evidence="18">IAEA</strain>
    </source>
</reference>
<feature type="domain" description="VWFD" evidence="17">
    <location>
        <begin position="1294"/>
        <end position="1477"/>
    </location>
</feature>
<evidence type="ECO:0000313" key="19">
    <source>
        <dbReference type="Proteomes" id="UP000092460"/>
    </source>
</evidence>
<dbReference type="PROSITE" id="PS51233">
    <property type="entry name" value="VWFD"/>
    <property type="match status" value="5"/>
</dbReference>
<dbReference type="Proteomes" id="UP000092460">
    <property type="component" value="Unassembled WGS sequence"/>
</dbReference>
<dbReference type="InterPro" id="IPR002557">
    <property type="entry name" value="Chitin-bd_dom"/>
</dbReference>
<evidence type="ECO:0000256" key="11">
    <source>
        <dbReference type="SAM" id="SignalP"/>
    </source>
</evidence>
<comment type="caution">
    <text evidence="10">Lacks conserved residue(s) required for the propagation of feature annotation.</text>
</comment>
<feature type="domain" description="VWFD" evidence="17">
    <location>
        <begin position="2992"/>
        <end position="3195"/>
    </location>
</feature>
<keyword evidence="11" id="KW-0732">Signal</keyword>
<dbReference type="InterPro" id="IPR012111">
    <property type="entry name" value="Hml"/>
</dbReference>
<feature type="domain" description="VWFD" evidence="17">
    <location>
        <begin position="2661"/>
        <end position="2841"/>
    </location>
</feature>
<evidence type="ECO:0000256" key="5">
    <source>
        <dbReference type="ARBA" id="ARBA00022737"/>
    </source>
</evidence>
<evidence type="ECO:0000256" key="2">
    <source>
        <dbReference type="ARBA" id="ARBA00007611"/>
    </source>
</evidence>
<evidence type="ECO:0000259" key="16">
    <source>
        <dbReference type="PROSITE" id="PS50940"/>
    </source>
</evidence>
<dbReference type="PIRSF" id="PIRSF036569">
    <property type="entry name" value="Hml"/>
    <property type="match status" value="1"/>
</dbReference>
<dbReference type="InterPro" id="IPR002172">
    <property type="entry name" value="LDrepeatLR_classA_rpt"/>
</dbReference>
<dbReference type="EMBL" id="JXJN01004501">
    <property type="status" value="NOT_ANNOTATED_CDS"/>
    <property type="molecule type" value="Genomic_DNA"/>
</dbReference>
<evidence type="ECO:0000256" key="7">
    <source>
        <dbReference type="ARBA" id="ARBA00023157"/>
    </source>
</evidence>
<feature type="domain" description="CTCK" evidence="12">
    <location>
        <begin position="3674"/>
        <end position="3782"/>
    </location>
</feature>
<dbReference type="GO" id="GO:0004867">
    <property type="term" value="F:serine-type endopeptidase inhibitor activity"/>
    <property type="evidence" value="ECO:0007669"/>
    <property type="project" value="UniProtKB-KW"/>
</dbReference>
<keyword evidence="8" id="KW-0325">Glycoprotein</keyword>
<dbReference type="EMBL" id="JXJN01004500">
    <property type="status" value="NOT_ANNOTATED_CDS"/>
    <property type="molecule type" value="Genomic_DNA"/>
</dbReference>
<dbReference type="InterPro" id="IPR002919">
    <property type="entry name" value="TIL_dom"/>
</dbReference>
<evidence type="ECO:0000256" key="10">
    <source>
        <dbReference type="PROSITE-ProRule" id="PRU00076"/>
    </source>
</evidence>
<name>A0A1B0AW58_9MUSC</name>
<dbReference type="Pfam" id="PF08742">
    <property type="entry name" value="C8"/>
    <property type="match status" value="5"/>
</dbReference>
<dbReference type="InterPro" id="IPR000421">
    <property type="entry name" value="FA58C"/>
</dbReference>
<reference evidence="19" key="1">
    <citation type="submission" date="2015-01" db="EMBL/GenBank/DDBJ databases">
        <authorList>
            <person name="Aksoy S."/>
            <person name="Warren W."/>
            <person name="Wilson R.K."/>
        </authorList>
    </citation>
    <scope>NUCLEOTIDE SEQUENCE [LARGE SCALE GENOMIC DNA]</scope>
    <source>
        <strain evidence="19">IAEA</strain>
    </source>
</reference>
<dbReference type="InterPro" id="IPR050780">
    <property type="entry name" value="Mucin_vWF_Thrombospondin_sf"/>
</dbReference>
<dbReference type="SMART" id="SM00041">
    <property type="entry name" value="CT"/>
    <property type="match status" value="1"/>
</dbReference>
<accession>A0A1B0AW58</accession>
<dbReference type="PROSITE" id="PS00022">
    <property type="entry name" value="EGF_1"/>
    <property type="match status" value="2"/>
</dbReference>
<comment type="similarity">
    <text evidence="2">Belongs to the serine protease inhibitor-like (TIL domain-containing) family.</text>
</comment>
<feature type="domain" description="VWFC" evidence="15">
    <location>
        <begin position="3353"/>
        <end position="3421"/>
    </location>
</feature>
<dbReference type="FunFam" id="2.10.25.10:FF:000055">
    <property type="entry name" value="alpha-tectorin isoform X1"/>
    <property type="match status" value="1"/>
</dbReference>
<dbReference type="InterPro" id="IPR036508">
    <property type="entry name" value="Chitin-bd_dom_sf"/>
</dbReference>